<dbReference type="Proteomes" id="UP000185568">
    <property type="component" value="Unassembled WGS sequence"/>
</dbReference>
<feature type="transmembrane region" description="Helical" evidence="1">
    <location>
        <begin position="67"/>
        <end position="87"/>
    </location>
</feature>
<feature type="transmembrane region" description="Helical" evidence="1">
    <location>
        <begin position="220"/>
        <end position="241"/>
    </location>
</feature>
<accession>A0A1Q8Q969</accession>
<evidence type="ECO:0000313" key="3">
    <source>
        <dbReference type="EMBL" id="OLN23889.1"/>
    </source>
</evidence>
<dbReference type="STRING" id="1714264.BTO30_02440"/>
<feature type="transmembrane region" description="Helical" evidence="1">
    <location>
        <begin position="290"/>
        <end position="307"/>
    </location>
</feature>
<gene>
    <name evidence="3" type="ORF">BTO30_02440</name>
</gene>
<feature type="transmembrane region" description="Helical" evidence="1">
    <location>
        <begin position="328"/>
        <end position="348"/>
    </location>
</feature>
<dbReference type="EMBL" id="MSDU01000004">
    <property type="protein sequence ID" value="OLN23889.1"/>
    <property type="molecule type" value="Genomic_DNA"/>
</dbReference>
<feature type="transmembrane region" description="Helical" evidence="1">
    <location>
        <begin position="99"/>
        <end position="120"/>
    </location>
</feature>
<keyword evidence="1" id="KW-1133">Transmembrane helix</keyword>
<name>A0A1Q8Q969_9BACI</name>
<proteinExistence type="predicted"/>
<dbReference type="Pfam" id="PF04235">
    <property type="entry name" value="DUF418"/>
    <property type="match status" value="1"/>
</dbReference>
<keyword evidence="1" id="KW-0812">Transmembrane</keyword>
<dbReference type="PANTHER" id="PTHR30590">
    <property type="entry name" value="INNER MEMBRANE PROTEIN"/>
    <property type="match status" value="1"/>
</dbReference>
<dbReference type="PANTHER" id="PTHR30590:SF2">
    <property type="entry name" value="INNER MEMBRANE PROTEIN"/>
    <property type="match status" value="1"/>
</dbReference>
<feature type="transmembrane region" description="Helical" evidence="1">
    <location>
        <begin position="354"/>
        <end position="374"/>
    </location>
</feature>
<reference evidence="3 4" key="1">
    <citation type="submission" date="2016-12" db="EMBL/GenBank/DDBJ databases">
        <title>Domibacillus antri genome sequencing.</title>
        <authorList>
            <person name="Verma A."/>
            <person name="Krishnamurthi S."/>
        </authorList>
    </citation>
    <scope>NUCLEOTIDE SEQUENCE [LARGE SCALE GENOMIC DNA]</scope>
    <source>
        <strain evidence="3 4">XD80</strain>
    </source>
</reference>
<dbReference type="AlphaFoldDB" id="A0A1Q8Q969"/>
<feature type="transmembrane region" description="Helical" evidence="1">
    <location>
        <begin position="148"/>
        <end position="171"/>
    </location>
</feature>
<evidence type="ECO:0000313" key="4">
    <source>
        <dbReference type="Proteomes" id="UP000185568"/>
    </source>
</evidence>
<evidence type="ECO:0000256" key="1">
    <source>
        <dbReference type="SAM" id="Phobius"/>
    </source>
</evidence>
<feature type="domain" description="DUF418" evidence="2">
    <location>
        <begin position="240"/>
        <end position="393"/>
    </location>
</feature>
<keyword evidence="1" id="KW-0472">Membrane</keyword>
<feature type="transmembrane region" description="Helical" evidence="1">
    <location>
        <begin position="253"/>
        <end position="270"/>
    </location>
</feature>
<sequence length="396" mass="44469">MEGAFLVQSLSAGETTRIISIDVLRGLSLFGIFLVNMLSFHSPYFYYNPYEWWKTSQDLTAFSWIDIFIQASFYPLFAMMFGFGVAMQYEKAKQQGRSFAWTGIRRLTFLVLLGLVHAFFIWPGDILFNYAVCGFVLLLFLRFSGRLLLIFGTALLFLPAAFISLLLILAAQMDANNAIHWTDIASVSQSIAAYGSGTYAEITTQRINDWLNVNMVDGSFFFQLISILPFLLIGAGAFKLNMVGRWAAQPKKTAVLFLVFFIAGLLLKWVPHILDSSNVAYSYIQDAVGGPILAVSYAAFIVLLCSFEQPQKLLKPFAAAGKMSLTNYLTQSIIGTLIFYHYGLAYYGQVTVLTGIWLCVTIFSIQVIASNLWLGRFKRGPFEALWRTITYGKRGK</sequence>
<dbReference type="InterPro" id="IPR052529">
    <property type="entry name" value="Bact_Transport_Assoc"/>
</dbReference>
<evidence type="ECO:0000259" key="2">
    <source>
        <dbReference type="Pfam" id="PF04235"/>
    </source>
</evidence>
<feature type="transmembrane region" description="Helical" evidence="1">
    <location>
        <begin position="27"/>
        <end position="47"/>
    </location>
</feature>
<protein>
    <recommendedName>
        <fullName evidence="2">DUF418 domain-containing protein</fullName>
    </recommendedName>
</protein>
<comment type="caution">
    <text evidence="3">The sequence shown here is derived from an EMBL/GenBank/DDBJ whole genome shotgun (WGS) entry which is preliminary data.</text>
</comment>
<feature type="transmembrane region" description="Helical" evidence="1">
    <location>
        <begin position="126"/>
        <end position="141"/>
    </location>
</feature>
<organism evidence="3 4">
    <name type="scientific">Domibacillus antri</name>
    <dbReference type="NCBI Taxonomy" id="1714264"/>
    <lineage>
        <taxon>Bacteria</taxon>
        <taxon>Bacillati</taxon>
        <taxon>Bacillota</taxon>
        <taxon>Bacilli</taxon>
        <taxon>Bacillales</taxon>
        <taxon>Bacillaceae</taxon>
        <taxon>Domibacillus</taxon>
    </lineage>
</organism>
<dbReference type="InterPro" id="IPR007349">
    <property type="entry name" value="DUF418"/>
</dbReference>
<keyword evidence="4" id="KW-1185">Reference proteome</keyword>